<gene>
    <name evidence="1" type="ORF">CDSM653_01704</name>
</gene>
<proteinExistence type="predicted"/>
<reference evidence="1 2" key="1">
    <citation type="submission" date="2008-07" db="EMBL/GenBank/DDBJ databases">
        <authorList>
            <person name="Gonzalez J."/>
            <person name="Sokolova T."/>
            <person name="Ferriera S."/>
            <person name="Johnson J."/>
            <person name="Kravitz S."/>
            <person name="Beeson K."/>
            <person name="Sutton G."/>
            <person name="Rogers Y.-H."/>
            <person name="Friedman R."/>
            <person name="Frazier M."/>
            <person name="Venter J.C."/>
        </authorList>
    </citation>
    <scope>NUCLEOTIDE SEQUENCE [LARGE SCALE GENOMIC DNA]</scope>
    <source>
        <strain evidence="1 2">DSM 12653</strain>
    </source>
</reference>
<comment type="caution">
    <text evidence="1">The sequence shown here is derived from an EMBL/GenBank/DDBJ whole genome shotgun (WGS) entry which is preliminary data.</text>
</comment>
<evidence type="ECO:0000313" key="2">
    <source>
        <dbReference type="Proteomes" id="UP000010146"/>
    </source>
</evidence>
<protein>
    <submittedName>
        <fullName evidence="1">Uncharacterized protein</fullName>
    </submittedName>
</protein>
<dbReference type="Proteomes" id="UP000010146">
    <property type="component" value="Unassembled WGS sequence"/>
</dbReference>
<reference evidence="2" key="3">
    <citation type="submission" date="2015-02" db="EMBL/GenBank/DDBJ databases">
        <title>Genome analysis of three genomes within the thermophilic hydrogenogenic bacterial species Caldanaerobacter subterraneus.</title>
        <authorList>
            <person name="Sant'Anna F.H."/>
            <person name="Lebedinsky A."/>
            <person name="Sokolova T."/>
            <person name="Robb F.T."/>
            <person name="Gonzalez J.M."/>
        </authorList>
    </citation>
    <scope>NUCLEOTIDE SEQUENCE [LARGE SCALE GENOMIC DNA]</scope>
    <source>
        <strain evidence="2">DSM 12653</strain>
    </source>
</reference>
<evidence type="ECO:0000313" key="1">
    <source>
        <dbReference type="EMBL" id="KKC29291.1"/>
    </source>
</evidence>
<accession>A0A0F5PLL1</accession>
<organism evidence="1 2">
    <name type="scientific">Caldanaerobacter subterraneus subsp. pacificus DSM 12653</name>
    <dbReference type="NCBI Taxonomy" id="391606"/>
    <lineage>
        <taxon>Bacteria</taxon>
        <taxon>Bacillati</taxon>
        <taxon>Bacillota</taxon>
        <taxon>Clostridia</taxon>
        <taxon>Thermoanaerobacterales</taxon>
        <taxon>Thermoanaerobacteraceae</taxon>
        <taxon>Caldanaerobacter</taxon>
    </lineage>
</organism>
<dbReference type="AlphaFoldDB" id="A0A0F5PLL1"/>
<dbReference type="EMBL" id="ABXP02000099">
    <property type="protein sequence ID" value="KKC29291.1"/>
    <property type="molecule type" value="Genomic_DNA"/>
</dbReference>
<name>A0A0F5PLL1_9THEO</name>
<reference evidence="1 2" key="2">
    <citation type="journal article" date="2015" name="BMC Genomics">
        <title>Analysis of three genomes within the thermophilic bacterial species Caldanaerobacter subterraneus with a focus on carbon monoxide dehydrogenase evolution and hydrolase diversity.</title>
        <authorList>
            <person name="Sant'Anna F.H."/>
            <person name="Lebedinsky A.V."/>
            <person name="Sokolova T.G."/>
            <person name="Robb F.T."/>
            <person name="Gonzalez J.M."/>
        </authorList>
    </citation>
    <scope>NUCLEOTIDE SEQUENCE [LARGE SCALE GENOMIC DNA]</scope>
    <source>
        <strain evidence="1 2">DSM 12653</strain>
    </source>
</reference>
<sequence>MSIENKKIILKVKFIVVNTTLEIYLDIEEKVPLE</sequence>